<dbReference type="EMBL" id="LR797167">
    <property type="protein sequence ID" value="CAB4191460.1"/>
    <property type="molecule type" value="Genomic_DNA"/>
</dbReference>
<gene>
    <name evidence="3" type="ORF">UFOVP1222_32</name>
    <name evidence="1" type="ORF">UFOVP477_2</name>
    <name evidence="2" type="ORF">UFOVP798_6</name>
</gene>
<evidence type="ECO:0000313" key="2">
    <source>
        <dbReference type="EMBL" id="CAB4163158.1"/>
    </source>
</evidence>
<accession>A0A6J5MIS9</accession>
<sequence length="907" mass="98765">MPYLLVQDFKLGLDSRRNELTSPAGALMVCSNAHISRGGEVEKRHCFETIAELGENFHGIESTADGLFVFALLSDVTEPVATLLKSAGINIQAVSHPYNNDWVLDKVVWSTVFDGKIFSIIKFRHTIETSQTETYCYYDEQKEKHLLGPTRIYKPTIIKDLYKGMVGNGRTAPTYTAASVALELYNFLKLDENFSASTIGTGADANRITVIGKSEKSFNLEARRMTNLAQYTNATETVVSTFRTQESVVGSLPVGAFTKFGITGGSVGVASAGGFGRCPYWNIAPMKVSQVITNDIDIAFVPLNSFITINDNNIPYLLGTEPMVGAIAKFINANTPASGYRAEFGHDGDWYGWNTCGFMMLNIFSPAINSVDYNGDEVWFELDNTFNECYGFAYSHRGGGSFLQGATVMLSNKSKAGAVATNPEGTFKLMKLGTFAGGSKNSISSIKIDNTEILGVEKFWLTSNGQIMQDVADQINSFQNEYDASVQESMINIKHVAGGSQQNGKQMVVVRNGTVTISTFSVLAGGVSSEGALPQKNTIIIGASANEPVGKGTRFEINTKYSDDLIYKTHCASDITGIIPTFALVFKSKMHMTAGASVFFSALNDPMDWDPQMAGAGYVNFSENFSTKYDIVSIAPYKAQLAVFGQNNIQIWGWDPNPELNSQQQVLANTGAIAAGSIAQLGDIDVFYVSSSGIRSLKSRDATDSAMSSDVGTQIDTLIEKEIEIDGPDYQISSLIEPNSGRYMMSINDKIYVLSQFTGSQIQSWSTYEPGFGNIEKMVSNNTDVYMRCESGKIYILSRTNYSSFEDPNVTTVQMPYLDGEKPAHTKTFTGVDATITGSWQIFAGTNTSNTLVRELIATINTPTFEIGRIPLVGLGTHMGVSMTSPASNQPATIANLMIHYRLDKAD</sequence>
<reference evidence="1" key="1">
    <citation type="submission" date="2020-04" db="EMBL/GenBank/DDBJ databases">
        <authorList>
            <person name="Chiriac C."/>
            <person name="Salcher M."/>
            <person name="Ghai R."/>
            <person name="Kavagutti S V."/>
        </authorList>
    </citation>
    <scope>NUCLEOTIDE SEQUENCE</scope>
</reference>
<evidence type="ECO:0000313" key="1">
    <source>
        <dbReference type="EMBL" id="CAB4145363.1"/>
    </source>
</evidence>
<dbReference type="EMBL" id="LR796752">
    <property type="protein sequence ID" value="CAB4163158.1"/>
    <property type="molecule type" value="Genomic_DNA"/>
</dbReference>
<name>A0A6J5MIS9_9CAUD</name>
<organism evidence="1">
    <name type="scientific">uncultured Caudovirales phage</name>
    <dbReference type="NCBI Taxonomy" id="2100421"/>
    <lineage>
        <taxon>Viruses</taxon>
        <taxon>Duplodnaviria</taxon>
        <taxon>Heunggongvirae</taxon>
        <taxon>Uroviricota</taxon>
        <taxon>Caudoviricetes</taxon>
        <taxon>Peduoviridae</taxon>
        <taxon>Maltschvirus</taxon>
        <taxon>Maltschvirus maltsch</taxon>
    </lineage>
</organism>
<evidence type="ECO:0000313" key="3">
    <source>
        <dbReference type="EMBL" id="CAB4191460.1"/>
    </source>
</evidence>
<proteinExistence type="predicted"/>
<protein>
    <submittedName>
        <fullName evidence="1">Uncharacterized protein</fullName>
    </submittedName>
</protein>
<dbReference type="EMBL" id="LR796455">
    <property type="protein sequence ID" value="CAB4145363.1"/>
    <property type="molecule type" value="Genomic_DNA"/>
</dbReference>